<sequence>MLLKKKALEILPEEKSTWHDEKFQALSPKITIYFNRNRDSYLNIKFIKPTNSFTPPLNLTKENEDIHVPPNGMKFNLWPSVIYLVDPCVDIEERASTNEAYADALWFLRQYVLDIVIDFGFDWEIRYLGENEVEEPDLELNVEKESLGNILKRPHRGLVFSSKGQLRFMIISQKHLFSSEFIQGIIGLLKRTRDQDNSLRVKIIQVLTWFLSFQQWLIYLRNKV</sequence>
<proteinExistence type="predicted"/>
<accession>A0AA36EAG7</accession>
<keyword evidence="2" id="KW-1185">Reference proteome</keyword>
<gene>
    <name evidence="1" type="ORF">LSALG_LOCUS28433</name>
</gene>
<name>A0AA36EAG7_LACSI</name>
<evidence type="ECO:0000313" key="2">
    <source>
        <dbReference type="Proteomes" id="UP001177003"/>
    </source>
</evidence>
<organism evidence="1 2">
    <name type="scientific">Lactuca saligna</name>
    <name type="common">Willowleaf lettuce</name>
    <dbReference type="NCBI Taxonomy" id="75948"/>
    <lineage>
        <taxon>Eukaryota</taxon>
        <taxon>Viridiplantae</taxon>
        <taxon>Streptophyta</taxon>
        <taxon>Embryophyta</taxon>
        <taxon>Tracheophyta</taxon>
        <taxon>Spermatophyta</taxon>
        <taxon>Magnoliopsida</taxon>
        <taxon>eudicotyledons</taxon>
        <taxon>Gunneridae</taxon>
        <taxon>Pentapetalae</taxon>
        <taxon>asterids</taxon>
        <taxon>campanulids</taxon>
        <taxon>Asterales</taxon>
        <taxon>Asteraceae</taxon>
        <taxon>Cichorioideae</taxon>
        <taxon>Cichorieae</taxon>
        <taxon>Lactucinae</taxon>
        <taxon>Lactuca</taxon>
    </lineage>
</organism>
<evidence type="ECO:0000313" key="1">
    <source>
        <dbReference type="EMBL" id="CAI9289181.1"/>
    </source>
</evidence>
<dbReference type="EMBL" id="OX465082">
    <property type="protein sequence ID" value="CAI9289181.1"/>
    <property type="molecule type" value="Genomic_DNA"/>
</dbReference>
<reference evidence="1" key="1">
    <citation type="submission" date="2023-04" db="EMBL/GenBank/DDBJ databases">
        <authorList>
            <person name="Vijverberg K."/>
            <person name="Xiong W."/>
            <person name="Schranz E."/>
        </authorList>
    </citation>
    <scope>NUCLEOTIDE SEQUENCE</scope>
</reference>
<dbReference type="AlphaFoldDB" id="A0AA36EAG7"/>
<protein>
    <submittedName>
        <fullName evidence="1">Uncharacterized protein</fullName>
    </submittedName>
</protein>
<dbReference type="Proteomes" id="UP001177003">
    <property type="component" value="Chromosome 6"/>
</dbReference>